<dbReference type="GO" id="GO:0016491">
    <property type="term" value="F:oxidoreductase activity"/>
    <property type="evidence" value="ECO:0007669"/>
    <property type="project" value="UniProtKB-KW"/>
</dbReference>
<evidence type="ECO:0000256" key="5">
    <source>
        <dbReference type="ARBA" id="ARBA00023002"/>
    </source>
</evidence>
<dbReference type="InterPro" id="IPR011032">
    <property type="entry name" value="GroES-like_sf"/>
</dbReference>
<feature type="domain" description="Alcohol dehydrogenase-like C-terminal" evidence="6">
    <location>
        <begin position="180"/>
        <end position="282"/>
    </location>
</feature>
<dbReference type="SUPFAM" id="SSF51735">
    <property type="entry name" value="NAD(P)-binding Rossmann-fold domains"/>
    <property type="match status" value="1"/>
</dbReference>
<dbReference type="AlphaFoldDB" id="A0A382EYP1"/>
<dbReference type="Pfam" id="PF00107">
    <property type="entry name" value="ADH_zinc_N"/>
    <property type="match status" value="1"/>
</dbReference>
<dbReference type="Gene3D" id="3.40.50.720">
    <property type="entry name" value="NAD(P)-binding Rossmann-like Domain"/>
    <property type="match status" value="1"/>
</dbReference>
<evidence type="ECO:0000259" key="6">
    <source>
        <dbReference type="Pfam" id="PF00107"/>
    </source>
</evidence>
<dbReference type="InterPro" id="IPR013149">
    <property type="entry name" value="ADH-like_C"/>
</dbReference>
<feature type="non-terminal residue" evidence="8">
    <location>
        <position position="290"/>
    </location>
</feature>
<dbReference type="PANTHER" id="PTHR43350">
    <property type="entry name" value="NAD-DEPENDENT ALCOHOL DEHYDROGENASE"/>
    <property type="match status" value="1"/>
</dbReference>
<dbReference type="PROSITE" id="PS00059">
    <property type="entry name" value="ADH_ZINC"/>
    <property type="match status" value="1"/>
</dbReference>
<keyword evidence="3" id="KW-0479">Metal-binding</keyword>
<protein>
    <recommendedName>
        <fullName evidence="9">Enoyl reductase (ER) domain-containing protein</fullName>
    </recommendedName>
</protein>
<feature type="domain" description="Alcohol dehydrogenase-like N-terminal" evidence="7">
    <location>
        <begin position="35"/>
        <end position="139"/>
    </location>
</feature>
<dbReference type="EMBL" id="UINC01046920">
    <property type="protein sequence ID" value="SVB55535.1"/>
    <property type="molecule type" value="Genomic_DNA"/>
</dbReference>
<proteinExistence type="inferred from homology"/>
<evidence type="ECO:0008006" key="9">
    <source>
        <dbReference type="Google" id="ProtNLM"/>
    </source>
</evidence>
<dbReference type="InterPro" id="IPR036291">
    <property type="entry name" value="NAD(P)-bd_dom_sf"/>
</dbReference>
<evidence type="ECO:0000259" key="7">
    <source>
        <dbReference type="Pfam" id="PF08240"/>
    </source>
</evidence>
<dbReference type="InterPro" id="IPR002328">
    <property type="entry name" value="ADH_Zn_CS"/>
</dbReference>
<evidence type="ECO:0000313" key="8">
    <source>
        <dbReference type="EMBL" id="SVB55535.1"/>
    </source>
</evidence>
<evidence type="ECO:0000256" key="2">
    <source>
        <dbReference type="ARBA" id="ARBA00008072"/>
    </source>
</evidence>
<comment type="similarity">
    <text evidence="2">Belongs to the zinc-containing alcohol dehydrogenase family.</text>
</comment>
<evidence type="ECO:0000256" key="3">
    <source>
        <dbReference type="ARBA" id="ARBA00022723"/>
    </source>
</evidence>
<accession>A0A382EYP1</accession>
<dbReference type="Pfam" id="PF08240">
    <property type="entry name" value="ADH_N"/>
    <property type="match status" value="1"/>
</dbReference>
<evidence type="ECO:0000256" key="4">
    <source>
        <dbReference type="ARBA" id="ARBA00022833"/>
    </source>
</evidence>
<sequence>MNKQLPRATKAAILVEQRQPLVVDEVGLPESLDVGQVLVRVHYSGICGSQLGEIDGVKGEDQFLPHLLGHEGSGTVLAVGPGVLHVAPDDTVVLHWRRGLGIQSATPVYRWNGTALNAGWVTTFNEYAVVSENRCTPVPPNSDLQVATLFGCAATTGFGVVENDARLRIGESIVVLGVGGIGLNVVQAASLVSAYPVIAVDLFDNRLELARQVGATHLINSSNADLGQEIQAILGTSGADVVVDTTGLPEMIQLGLARTKPQGRVVMVGVPGAGSQVGLFSLPLHFGKKL</sequence>
<gene>
    <name evidence="8" type="ORF">METZ01_LOCUS208389</name>
</gene>
<dbReference type="PANTHER" id="PTHR43350:SF21">
    <property type="entry name" value="S-NITROSOMYCOTHIOL REDUCTASE MSCR"/>
    <property type="match status" value="1"/>
</dbReference>
<dbReference type="SUPFAM" id="SSF50129">
    <property type="entry name" value="GroES-like"/>
    <property type="match status" value="1"/>
</dbReference>
<dbReference type="GO" id="GO:0008270">
    <property type="term" value="F:zinc ion binding"/>
    <property type="evidence" value="ECO:0007669"/>
    <property type="project" value="InterPro"/>
</dbReference>
<dbReference type="InterPro" id="IPR013154">
    <property type="entry name" value="ADH-like_N"/>
</dbReference>
<comment type="cofactor">
    <cofactor evidence="1">
        <name>Zn(2+)</name>
        <dbReference type="ChEBI" id="CHEBI:29105"/>
    </cofactor>
</comment>
<dbReference type="Gene3D" id="3.90.180.10">
    <property type="entry name" value="Medium-chain alcohol dehydrogenases, catalytic domain"/>
    <property type="match status" value="2"/>
</dbReference>
<organism evidence="8">
    <name type="scientific">marine metagenome</name>
    <dbReference type="NCBI Taxonomy" id="408172"/>
    <lineage>
        <taxon>unclassified sequences</taxon>
        <taxon>metagenomes</taxon>
        <taxon>ecological metagenomes</taxon>
    </lineage>
</organism>
<keyword evidence="4" id="KW-0862">Zinc</keyword>
<reference evidence="8" key="1">
    <citation type="submission" date="2018-05" db="EMBL/GenBank/DDBJ databases">
        <authorList>
            <person name="Lanie J.A."/>
            <person name="Ng W.-L."/>
            <person name="Kazmierczak K.M."/>
            <person name="Andrzejewski T.M."/>
            <person name="Davidsen T.M."/>
            <person name="Wayne K.J."/>
            <person name="Tettelin H."/>
            <person name="Glass J.I."/>
            <person name="Rusch D."/>
            <person name="Podicherti R."/>
            <person name="Tsui H.-C.T."/>
            <person name="Winkler M.E."/>
        </authorList>
    </citation>
    <scope>NUCLEOTIDE SEQUENCE</scope>
</reference>
<keyword evidence="5" id="KW-0560">Oxidoreductase</keyword>
<name>A0A382EYP1_9ZZZZ</name>
<evidence type="ECO:0000256" key="1">
    <source>
        <dbReference type="ARBA" id="ARBA00001947"/>
    </source>
</evidence>